<feature type="compositionally biased region" description="Polar residues" evidence="7">
    <location>
        <begin position="196"/>
        <end position="206"/>
    </location>
</feature>
<organism evidence="9 10">
    <name type="scientific">Thiorhodovibrio winogradskyi</name>
    <dbReference type="NCBI Taxonomy" id="77007"/>
    <lineage>
        <taxon>Bacteria</taxon>
        <taxon>Pseudomonadati</taxon>
        <taxon>Pseudomonadota</taxon>
        <taxon>Gammaproteobacteria</taxon>
        <taxon>Chromatiales</taxon>
        <taxon>Chromatiaceae</taxon>
        <taxon>Thiorhodovibrio</taxon>
    </lineage>
</organism>
<dbReference type="InterPro" id="IPR018181">
    <property type="entry name" value="Heat_shock_70_CS"/>
</dbReference>
<evidence type="ECO:0000313" key="9">
    <source>
        <dbReference type="EMBL" id="WPL16859.1"/>
    </source>
</evidence>
<dbReference type="PANTHER" id="PTHR45639:SF3">
    <property type="entry name" value="HYPOXIA UP-REGULATED PROTEIN 1"/>
    <property type="match status" value="1"/>
</dbReference>
<dbReference type="RefSeq" id="WP_328987387.1">
    <property type="nucleotide sequence ID" value="NZ_CP121472.1"/>
</dbReference>
<dbReference type="Gene3D" id="3.30.420.40">
    <property type="match status" value="2"/>
</dbReference>
<feature type="region of interest" description="Disordered" evidence="7">
    <location>
        <begin position="165"/>
        <end position="206"/>
    </location>
</feature>
<sequence>MRFQAALERAAQRAKETLSAADSAHIVVPGLLRDADDYLVDVEETVTRALYETMIQPLVTRSIELTRKALKEASLDTEDVDYVLMAGGSSMVPLVQQAMEELFGSDKLLRKMHPKHCVAMGAALVAVRIGERLVCPDTGKVQRGGNTSQLATLFANARGRAKEARQQRLKRWESRGAGTSGRNSSKARGARKSTRNKTGTTGNTDTVAESLEPDVLTVVAILAIPAGILSALHHMGWHWILAVFLGFIGVGIWAALFMKQRETHEGAHPAISFLGIALSVGMMFNLNLMDWLGFKQATRAGADPMAAGVSQHDDSMDAFLEQAERGRTQGRSRQADSDLAAAEYLANAFRLDLPEPVPTSDDPASAKTNATTRSPRSTQVLKSAAETTESAELADFEMLQASRLQNLESRLAKIEAHLQAGALSSPKMVFFTFSDSEQGDFRVRELAERTLEKHLIVVSRLGTSIRSSLPPETDFVP</sequence>
<feature type="transmembrane region" description="Helical" evidence="8">
    <location>
        <begin position="270"/>
        <end position="289"/>
    </location>
</feature>
<feature type="region of interest" description="Disordered" evidence="7">
    <location>
        <begin position="353"/>
        <end position="379"/>
    </location>
</feature>
<dbReference type="InterPro" id="IPR013126">
    <property type="entry name" value="Hsp_70_fam"/>
</dbReference>
<dbReference type="PROSITE" id="PS01036">
    <property type="entry name" value="HSP70_3"/>
    <property type="match status" value="1"/>
</dbReference>
<dbReference type="InterPro" id="IPR043129">
    <property type="entry name" value="ATPase_NBD"/>
</dbReference>
<protein>
    <submittedName>
        <fullName evidence="9">Heat shock protein 70</fullName>
    </submittedName>
</protein>
<evidence type="ECO:0000256" key="5">
    <source>
        <dbReference type="ARBA" id="ARBA00022840"/>
    </source>
</evidence>
<feature type="transmembrane region" description="Helical" evidence="8">
    <location>
        <begin position="239"/>
        <end position="258"/>
    </location>
</feature>
<keyword evidence="8" id="KW-1133">Transmembrane helix</keyword>
<comment type="similarity">
    <text evidence="2">Belongs to the heat shock protein 70 family.</text>
</comment>
<dbReference type="PANTHER" id="PTHR45639">
    <property type="entry name" value="HSC70CB, ISOFORM G-RELATED"/>
    <property type="match status" value="1"/>
</dbReference>
<evidence type="ECO:0000256" key="6">
    <source>
        <dbReference type="ARBA" id="ARBA00023186"/>
    </source>
</evidence>
<proteinExistence type="inferred from homology"/>
<reference evidence="9 10" key="1">
    <citation type="journal article" date="2023" name="Microorganisms">
        <title>Thiorhodovibrio frisius and Trv. litoralis spp. nov., Two Novel Members from a Clade of Fastidious Purple Sulfur Bacteria That Exhibit Unique Red-Shifted Light-Harvesting Capabilities.</title>
        <authorList>
            <person name="Methner A."/>
            <person name="Kuzyk S.B."/>
            <person name="Petersen J."/>
            <person name="Bauer S."/>
            <person name="Brinkmann H."/>
            <person name="Sichau K."/>
            <person name="Wanner G."/>
            <person name="Wolf J."/>
            <person name="Neumann-Schaal M."/>
            <person name="Henke P."/>
            <person name="Tank M."/>
            <person name="Sproer C."/>
            <person name="Bunk B."/>
            <person name="Overmann J."/>
        </authorList>
    </citation>
    <scope>NUCLEOTIDE SEQUENCE [LARGE SCALE GENOMIC DNA]</scope>
    <source>
        <strain evidence="9 10">DSM 6702</strain>
    </source>
</reference>
<name>A0ABZ0S992_9GAMM</name>
<keyword evidence="8" id="KW-0472">Membrane</keyword>
<dbReference type="Gene3D" id="3.90.640.10">
    <property type="entry name" value="Actin, Chain A, domain 4"/>
    <property type="match status" value="1"/>
</dbReference>
<dbReference type="SUPFAM" id="SSF53067">
    <property type="entry name" value="Actin-like ATPase domain"/>
    <property type="match status" value="1"/>
</dbReference>
<evidence type="ECO:0000256" key="3">
    <source>
        <dbReference type="ARBA" id="ARBA00022729"/>
    </source>
</evidence>
<evidence type="ECO:0000256" key="4">
    <source>
        <dbReference type="ARBA" id="ARBA00022741"/>
    </source>
</evidence>
<keyword evidence="5" id="KW-0067">ATP-binding</keyword>
<keyword evidence="3" id="KW-0732">Signal</keyword>
<feature type="compositionally biased region" description="Basic and acidic residues" evidence="7">
    <location>
        <begin position="165"/>
        <end position="174"/>
    </location>
</feature>
<comment type="subcellular location">
    <subcellularLocation>
        <location evidence="1">Endoplasmic reticulum lumen</location>
    </subcellularLocation>
</comment>
<keyword evidence="4" id="KW-0547">Nucleotide-binding</keyword>
<keyword evidence="8" id="KW-0812">Transmembrane</keyword>
<dbReference type="EMBL" id="CP121472">
    <property type="protein sequence ID" value="WPL16859.1"/>
    <property type="molecule type" value="Genomic_DNA"/>
</dbReference>
<evidence type="ECO:0000256" key="7">
    <source>
        <dbReference type="SAM" id="MobiDB-lite"/>
    </source>
</evidence>
<evidence type="ECO:0000256" key="8">
    <source>
        <dbReference type="SAM" id="Phobius"/>
    </source>
</evidence>
<evidence type="ECO:0000256" key="1">
    <source>
        <dbReference type="ARBA" id="ARBA00004319"/>
    </source>
</evidence>
<keyword evidence="6" id="KW-0143">Chaperone</keyword>
<gene>
    <name evidence="9" type="primary">dnaK_1</name>
    <name evidence="9" type="ORF">Thiowin_01835</name>
</gene>
<keyword evidence="10" id="KW-1185">Reference proteome</keyword>
<evidence type="ECO:0000256" key="2">
    <source>
        <dbReference type="ARBA" id="ARBA00007381"/>
    </source>
</evidence>
<accession>A0ABZ0S992</accession>
<feature type="compositionally biased region" description="Polar residues" evidence="7">
    <location>
        <begin position="366"/>
        <end position="379"/>
    </location>
</feature>
<evidence type="ECO:0000313" key="10">
    <source>
        <dbReference type="Proteomes" id="UP001432180"/>
    </source>
</evidence>
<dbReference type="Proteomes" id="UP001432180">
    <property type="component" value="Chromosome"/>
</dbReference>
<keyword evidence="9" id="KW-0346">Stress response</keyword>
<dbReference type="Pfam" id="PF00012">
    <property type="entry name" value="HSP70"/>
    <property type="match status" value="1"/>
</dbReference>